<reference evidence="13" key="2">
    <citation type="submission" date="2020-09" db="EMBL/GenBank/DDBJ databases">
        <authorList>
            <person name="Wu Z."/>
        </authorList>
    </citation>
    <scope>NUCLEOTIDE SEQUENCE</scope>
    <source>
        <strain evidence="13">SC17</strain>
    </source>
</reference>
<accession>A0A8J6QBJ3</accession>
<feature type="signal peptide" evidence="10">
    <location>
        <begin position="1"/>
        <end position="15"/>
    </location>
</feature>
<sequence>MMRLLTFLLCISSFAINPAKLISQNAKIKIEASESLTVDEVFKLIRNQTDYRFIYQEDLFNNAPKVYVKKGEIPVKDLLGQFLTNNDYVYELTENNTILIKDILDAQEKQFRVFGTVSDKEGMPLMGVNVLLKGKSSGTVTDMDGKFKLLVTKDDVLVFSFIGYTSKEIVVEDQSALNVVLDADVSELSEVVITGYYERKAESFTGAQTTISGKELTALSSQNVLKALSIAVPAFKLVENNDFGSDPNRLPDFEIRGGSSINTDLNSEFQNNPNLPTFILDGFEVSAEIIFDLDPNRVANVTVLRDAAATAIYGSRAANGVVVIETNKPKAGKLNIYYNANLDFTAADLSDYNLMNASEKLEYERLAGLYSHPNVNVNEQYQEKYNELLTQVQKGVNTDWIAIPVRELGVANSHSLFLEGGDDHFLYAFNLTHNETVGAMKGSNRNRNGISIKLQHNRDKLRFMNTLSFNKVNSKNSKYGNFSTYTYQNPYFYPYDVNGNVNEVLYTYNDGTQVPNYLYNATLNIKDESEYSNLLNNFSFSWDINDALRLTSRIGLNLKKGSSDYFLPADHTSFANSSVKGRYTKGGEDAVSFDGNLVLSYNKTFAEKHLLNTTGIYNISESKIDSYSFVGENYPNSNLDHISMGTQYQTGGSPGGDYQLQRLVGLVGNVNYSYDNRYVADVSVRADASSLFGANDRWGTFFSGGIGWNLHKESFLQDQTIVQLLKVRASYGQTGGTRFNPFQSFMMYNYNNPALDGLTYNGDLGALLIALGNPDLKWQKNDKFNLGLDFALFSNKLTGNFNYYNEVSKNQLINVTLAPSVGFPTYTENLGKVRNKGIELSMKYAVINAAESKLKWDVFVNVLHNKNSLLEINEALTAFNERQDELAGDVTNPVTRPLVKYEEGRSINTIWAVESKGIDPATGNEIFVDRNGNLTNDYNFADQKAMAVQDPDIEGNFGTFLRYSNFELGAYFSYRLGGYTYNQTLVDKVENVNPRSNADKRVLYDRWKAPGDVVLFKAISNTSKTYPTSRFIEKDNELRMSSLNLSYNFDNTILDKWGINRLRMSLIANDVFRVNTSNIERGLSYPFARYYSFNLQVSL</sequence>
<dbReference type="AlphaFoldDB" id="A0A8J6QBJ3"/>
<keyword evidence="3 8" id="KW-1134">Transmembrane beta strand</keyword>
<dbReference type="GO" id="GO:0009279">
    <property type="term" value="C:cell outer membrane"/>
    <property type="evidence" value="ECO:0007669"/>
    <property type="project" value="UniProtKB-SubCell"/>
</dbReference>
<dbReference type="InterPro" id="IPR037066">
    <property type="entry name" value="Plug_dom_sf"/>
</dbReference>
<dbReference type="Pfam" id="PF00593">
    <property type="entry name" value="TonB_dep_Rec_b-barrel"/>
    <property type="match status" value="1"/>
</dbReference>
<name>A0A8J6QBJ3_9FLAO</name>
<keyword evidence="7 8" id="KW-0998">Cell outer membrane</keyword>
<feature type="domain" description="TonB-dependent receptor plug" evidence="12">
    <location>
        <begin position="202"/>
        <end position="321"/>
    </location>
</feature>
<evidence type="ECO:0000256" key="7">
    <source>
        <dbReference type="ARBA" id="ARBA00023237"/>
    </source>
</evidence>
<evidence type="ECO:0000256" key="4">
    <source>
        <dbReference type="ARBA" id="ARBA00022692"/>
    </source>
</evidence>
<keyword evidence="10" id="KW-0732">Signal</keyword>
<keyword evidence="6 8" id="KW-0472">Membrane</keyword>
<dbReference type="Pfam" id="PF13715">
    <property type="entry name" value="CarbopepD_reg_2"/>
    <property type="match status" value="1"/>
</dbReference>
<reference evidence="13" key="1">
    <citation type="journal article" date="2013" name="Int. J. Syst. Evol. Microbiol.">
        <title>Aestuariibaculum suncheonense gen. nov., sp. nov., a marine bacterium of the family Flavobacteriaceae isolated from a tidal flat and emended descriptions of the genera Gaetbulibacter and Tamlana.</title>
        <authorList>
            <person name="Jeong S.H."/>
            <person name="Park M.S."/>
            <person name="Jin H.M."/>
            <person name="Lee K."/>
            <person name="Park W."/>
            <person name="Jeon C.O."/>
        </authorList>
    </citation>
    <scope>NUCLEOTIDE SEQUENCE</scope>
    <source>
        <strain evidence="13">SC17</strain>
    </source>
</reference>
<evidence type="ECO:0000256" key="2">
    <source>
        <dbReference type="ARBA" id="ARBA00022448"/>
    </source>
</evidence>
<dbReference type="InterPro" id="IPR023997">
    <property type="entry name" value="TonB-dep_OMP_SusC/RagA_CS"/>
</dbReference>
<keyword evidence="5 9" id="KW-0798">TonB box</keyword>
<evidence type="ECO:0000313" key="14">
    <source>
        <dbReference type="Proteomes" id="UP000602057"/>
    </source>
</evidence>
<protein>
    <submittedName>
        <fullName evidence="13">SusC/RagA family TonB-linked outer membrane protein</fullName>
    </submittedName>
</protein>
<evidence type="ECO:0000256" key="9">
    <source>
        <dbReference type="RuleBase" id="RU003357"/>
    </source>
</evidence>
<dbReference type="EMBL" id="JACVXC010000009">
    <property type="protein sequence ID" value="MBD0837011.1"/>
    <property type="molecule type" value="Genomic_DNA"/>
</dbReference>
<keyword evidence="14" id="KW-1185">Reference proteome</keyword>
<dbReference type="Gene3D" id="2.60.40.1120">
    <property type="entry name" value="Carboxypeptidase-like, regulatory domain"/>
    <property type="match status" value="1"/>
</dbReference>
<gene>
    <name evidence="13" type="ORF">ICJ84_16370</name>
</gene>
<evidence type="ECO:0000256" key="10">
    <source>
        <dbReference type="SAM" id="SignalP"/>
    </source>
</evidence>
<dbReference type="Pfam" id="PF07715">
    <property type="entry name" value="Plug"/>
    <property type="match status" value="1"/>
</dbReference>
<dbReference type="InterPro" id="IPR036942">
    <property type="entry name" value="Beta-barrel_TonB_sf"/>
</dbReference>
<proteinExistence type="inferred from homology"/>
<comment type="subcellular location">
    <subcellularLocation>
        <location evidence="1 8">Cell outer membrane</location>
        <topology evidence="1 8">Multi-pass membrane protein</topology>
    </subcellularLocation>
</comment>
<dbReference type="SUPFAM" id="SSF49464">
    <property type="entry name" value="Carboxypeptidase regulatory domain-like"/>
    <property type="match status" value="1"/>
</dbReference>
<feature type="domain" description="TonB-dependent receptor-like beta-barrel" evidence="11">
    <location>
        <begin position="476"/>
        <end position="977"/>
    </location>
</feature>
<keyword evidence="2 8" id="KW-0813">Transport</keyword>
<comment type="caution">
    <text evidence="13">The sequence shown here is derived from an EMBL/GenBank/DDBJ whole genome shotgun (WGS) entry which is preliminary data.</text>
</comment>
<evidence type="ECO:0000256" key="1">
    <source>
        <dbReference type="ARBA" id="ARBA00004571"/>
    </source>
</evidence>
<evidence type="ECO:0000259" key="11">
    <source>
        <dbReference type="Pfam" id="PF00593"/>
    </source>
</evidence>
<evidence type="ECO:0000313" key="13">
    <source>
        <dbReference type="EMBL" id="MBD0837011.1"/>
    </source>
</evidence>
<dbReference type="Gene3D" id="2.170.130.10">
    <property type="entry name" value="TonB-dependent receptor, plug domain"/>
    <property type="match status" value="1"/>
</dbReference>
<evidence type="ECO:0000256" key="3">
    <source>
        <dbReference type="ARBA" id="ARBA00022452"/>
    </source>
</evidence>
<dbReference type="Gene3D" id="2.40.170.20">
    <property type="entry name" value="TonB-dependent receptor, beta-barrel domain"/>
    <property type="match status" value="1"/>
</dbReference>
<evidence type="ECO:0000259" key="12">
    <source>
        <dbReference type="Pfam" id="PF07715"/>
    </source>
</evidence>
<dbReference type="PROSITE" id="PS52016">
    <property type="entry name" value="TONB_DEPENDENT_REC_3"/>
    <property type="match status" value="1"/>
</dbReference>
<dbReference type="NCBIfam" id="TIGR04056">
    <property type="entry name" value="OMP_RagA_SusC"/>
    <property type="match status" value="1"/>
</dbReference>
<keyword evidence="4 8" id="KW-0812">Transmembrane</keyword>
<dbReference type="InterPro" id="IPR023996">
    <property type="entry name" value="TonB-dep_OMP_SusC/RagA"/>
</dbReference>
<dbReference type="NCBIfam" id="TIGR04057">
    <property type="entry name" value="SusC_RagA_signa"/>
    <property type="match status" value="1"/>
</dbReference>
<comment type="similarity">
    <text evidence="8 9">Belongs to the TonB-dependent receptor family.</text>
</comment>
<dbReference type="Proteomes" id="UP000602057">
    <property type="component" value="Unassembled WGS sequence"/>
</dbReference>
<evidence type="ECO:0000256" key="5">
    <source>
        <dbReference type="ARBA" id="ARBA00023077"/>
    </source>
</evidence>
<evidence type="ECO:0000256" key="8">
    <source>
        <dbReference type="PROSITE-ProRule" id="PRU01360"/>
    </source>
</evidence>
<dbReference type="InterPro" id="IPR008969">
    <property type="entry name" value="CarboxyPept-like_regulatory"/>
</dbReference>
<dbReference type="InterPro" id="IPR012910">
    <property type="entry name" value="Plug_dom"/>
</dbReference>
<organism evidence="13 14">
    <name type="scientific">Aestuariibaculum suncheonense</name>
    <dbReference type="NCBI Taxonomy" id="1028745"/>
    <lineage>
        <taxon>Bacteria</taxon>
        <taxon>Pseudomonadati</taxon>
        <taxon>Bacteroidota</taxon>
        <taxon>Flavobacteriia</taxon>
        <taxon>Flavobacteriales</taxon>
        <taxon>Flavobacteriaceae</taxon>
    </lineage>
</organism>
<evidence type="ECO:0000256" key="6">
    <source>
        <dbReference type="ARBA" id="ARBA00023136"/>
    </source>
</evidence>
<dbReference type="InterPro" id="IPR039426">
    <property type="entry name" value="TonB-dep_rcpt-like"/>
</dbReference>
<feature type="chain" id="PRO_5035308036" evidence="10">
    <location>
        <begin position="16"/>
        <end position="1099"/>
    </location>
</feature>
<dbReference type="InterPro" id="IPR000531">
    <property type="entry name" value="Beta-barrel_TonB"/>
</dbReference>
<dbReference type="SUPFAM" id="SSF56935">
    <property type="entry name" value="Porins"/>
    <property type="match status" value="1"/>
</dbReference>
<dbReference type="FunFam" id="2.60.40.1120:FF:000003">
    <property type="entry name" value="Outer membrane protein Omp121"/>
    <property type="match status" value="1"/>
</dbReference>